<keyword evidence="2" id="KW-1185">Reference proteome</keyword>
<dbReference type="OrthoDB" id="8187395at2759"/>
<gene>
    <name evidence="1" type="ORF">Cfor_06314</name>
</gene>
<protein>
    <recommendedName>
        <fullName evidence="3">RGS domain-containing protein</fullName>
    </recommendedName>
</protein>
<dbReference type="InterPro" id="IPR044926">
    <property type="entry name" value="RGS_subdomain_2"/>
</dbReference>
<accession>A0A6L2PJN6</accession>
<dbReference type="InParanoid" id="A0A6L2PJN6"/>
<sequence>MSHIQWLGIWGMTGFSKPEEKDLNKWTKGIAYVLGDPKGQHHFKEFLSRPGCDFEKHTQILELWVRCDALINQAESVNQSEAQEIFSKAQQYLHMTPRVVSDLQVVSESQDGAQIKEEVKKVQEVASNNLIDVYNTFTVSLQTLRSQKKLKCLIL</sequence>
<dbReference type="SUPFAM" id="SSF48097">
    <property type="entry name" value="Regulator of G-protein signaling, RGS"/>
    <property type="match status" value="1"/>
</dbReference>
<organism evidence="1 2">
    <name type="scientific">Coptotermes formosanus</name>
    <name type="common">Formosan subterranean termite</name>
    <dbReference type="NCBI Taxonomy" id="36987"/>
    <lineage>
        <taxon>Eukaryota</taxon>
        <taxon>Metazoa</taxon>
        <taxon>Ecdysozoa</taxon>
        <taxon>Arthropoda</taxon>
        <taxon>Hexapoda</taxon>
        <taxon>Insecta</taxon>
        <taxon>Pterygota</taxon>
        <taxon>Neoptera</taxon>
        <taxon>Polyneoptera</taxon>
        <taxon>Dictyoptera</taxon>
        <taxon>Blattodea</taxon>
        <taxon>Blattoidea</taxon>
        <taxon>Termitoidae</taxon>
        <taxon>Rhinotermitidae</taxon>
        <taxon>Coptotermes</taxon>
    </lineage>
</organism>
<evidence type="ECO:0000313" key="2">
    <source>
        <dbReference type="Proteomes" id="UP000502823"/>
    </source>
</evidence>
<dbReference type="AlphaFoldDB" id="A0A6L2PJN6"/>
<proteinExistence type="predicted"/>
<comment type="caution">
    <text evidence="1">The sequence shown here is derived from an EMBL/GenBank/DDBJ whole genome shotgun (WGS) entry which is preliminary data.</text>
</comment>
<dbReference type="Gene3D" id="1.10.167.10">
    <property type="entry name" value="Regulator of G-protein Signalling 4, domain 2"/>
    <property type="match status" value="1"/>
</dbReference>
<name>A0A6L2PJN6_COPFO</name>
<dbReference type="Proteomes" id="UP000502823">
    <property type="component" value="Unassembled WGS sequence"/>
</dbReference>
<dbReference type="EMBL" id="BLKM01000389">
    <property type="protein sequence ID" value="GFG32801.1"/>
    <property type="molecule type" value="Genomic_DNA"/>
</dbReference>
<reference evidence="2" key="1">
    <citation type="submission" date="2020-01" db="EMBL/GenBank/DDBJ databases">
        <title>Draft genome sequence of the Termite Coptotermes fromosanus.</title>
        <authorList>
            <person name="Itakura S."/>
            <person name="Yosikawa Y."/>
            <person name="Umezawa K."/>
        </authorList>
    </citation>
    <scope>NUCLEOTIDE SEQUENCE [LARGE SCALE GENOMIC DNA]</scope>
</reference>
<dbReference type="InterPro" id="IPR036305">
    <property type="entry name" value="RGS_sf"/>
</dbReference>
<evidence type="ECO:0000313" key="1">
    <source>
        <dbReference type="EMBL" id="GFG32801.1"/>
    </source>
</evidence>
<evidence type="ECO:0008006" key="3">
    <source>
        <dbReference type="Google" id="ProtNLM"/>
    </source>
</evidence>